<sequence>MSGRDETFVPSEKEGPEPPPPYPPPPAPPGSGRGGPPAEDPLVTPQAADAPPGDPAPPGPPPTPDAEESMTAPPPRPGPGPFPDPDAHATVSFATPHGPAPTPSGPAAGAASASPFADTTEDAEKTVTDVLEPEPSAAVTVARRMGEPPRSAAESTTPPLMPDAILPPGTVPDEPPEPEPEPEMDGTRPTPQIGSGEPGPYTGGPGGPHGPRRPGRSRRGGAGAPGVLLIGGGALAALLLGGGGVLAYTTMSDDAPKKHTAAPPTHATQPTPTPVVTTPTPAKTSEKPKPKPKPTPIDIRDEKKDPKPLGVDEVFPDTKIKVAGHTFLLMKTVPNNQCNLTANGAFSAELTRQHCRRVVRATFVSDDKKIAVTTGIAAMPTDAAAAAAMKAQDMAHYEWFRGMRATDATKIDQGGGYPVSVQRGRYIIYAYAMYADAHKPKSDDKTLKDVGTGFRDTTLKPIEARQKDD</sequence>
<dbReference type="Proteomes" id="UP001501442">
    <property type="component" value="Unassembled WGS sequence"/>
</dbReference>
<feature type="compositionally biased region" description="Basic and acidic residues" evidence="1">
    <location>
        <begin position="298"/>
        <end position="307"/>
    </location>
</feature>
<feature type="compositionally biased region" description="Basic and acidic residues" evidence="1">
    <location>
        <begin position="1"/>
        <end position="16"/>
    </location>
</feature>
<keyword evidence="2" id="KW-0812">Transmembrane</keyword>
<evidence type="ECO:0000313" key="4">
    <source>
        <dbReference type="Proteomes" id="UP001501442"/>
    </source>
</evidence>
<keyword evidence="2" id="KW-0472">Membrane</keyword>
<gene>
    <name evidence="3" type="ORF">GCM10023196_009270</name>
</gene>
<feature type="transmembrane region" description="Helical" evidence="2">
    <location>
        <begin position="222"/>
        <end position="248"/>
    </location>
</feature>
<dbReference type="EMBL" id="BAABHK010000001">
    <property type="protein sequence ID" value="GAA4621372.1"/>
    <property type="molecule type" value="Genomic_DNA"/>
</dbReference>
<accession>A0ABP8U120</accession>
<protein>
    <submittedName>
        <fullName evidence="3">Uncharacterized protein</fullName>
    </submittedName>
</protein>
<evidence type="ECO:0000313" key="3">
    <source>
        <dbReference type="EMBL" id="GAA4621372.1"/>
    </source>
</evidence>
<proteinExistence type="predicted"/>
<evidence type="ECO:0000256" key="2">
    <source>
        <dbReference type="SAM" id="Phobius"/>
    </source>
</evidence>
<evidence type="ECO:0000256" key="1">
    <source>
        <dbReference type="SAM" id="MobiDB-lite"/>
    </source>
</evidence>
<keyword evidence="4" id="KW-1185">Reference proteome</keyword>
<feature type="compositionally biased region" description="Basic residues" evidence="1">
    <location>
        <begin position="210"/>
        <end position="219"/>
    </location>
</feature>
<organism evidence="3 4">
    <name type="scientific">Actinoallomurus vinaceus</name>
    <dbReference type="NCBI Taxonomy" id="1080074"/>
    <lineage>
        <taxon>Bacteria</taxon>
        <taxon>Bacillati</taxon>
        <taxon>Actinomycetota</taxon>
        <taxon>Actinomycetes</taxon>
        <taxon>Streptosporangiales</taxon>
        <taxon>Thermomonosporaceae</taxon>
        <taxon>Actinoallomurus</taxon>
    </lineage>
</organism>
<keyword evidence="2" id="KW-1133">Transmembrane helix</keyword>
<comment type="caution">
    <text evidence="3">The sequence shown here is derived from an EMBL/GenBank/DDBJ whole genome shotgun (WGS) entry which is preliminary data.</text>
</comment>
<feature type="region of interest" description="Disordered" evidence="1">
    <location>
        <begin position="1"/>
        <end position="223"/>
    </location>
</feature>
<feature type="compositionally biased region" description="Low complexity" evidence="1">
    <location>
        <begin position="261"/>
        <end position="283"/>
    </location>
</feature>
<feature type="region of interest" description="Disordered" evidence="1">
    <location>
        <begin position="255"/>
        <end position="312"/>
    </location>
</feature>
<feature type="compositionally biased region" description="Pro residues" evidence="1">
    <location>
        <begin position="72"/>
        <end position="84"/>
    </location>
</feature>
<feature type="compositionally biased region" description="Pro residues" evidence="1">
    <location>
        <begin position="52"/>
        <end position="64"/>
    </location>
</feature>
<reference evidence="4" key="1">
    <citation type="journal article" date="2019" name="Int. J. Syst. Evol. Microbiol.">
        <title>The Global Catalogue of Microorganisms (GCM) 10K type strain sequencing project: providing services to taxonomists for standard genome sequencing and annotation.</title>
        <authorList>
            <consortium name="The Broad Institute Genomics Platform"/>
            <consortium name="The Broad Institute Genome Sequencing Center for Infectious Disease"/>
            <person name="Wu L."/>
            <person name="Ma J."/>
        </authorList>
    </citation>
    <scope>NUCLEOTIDE SEQUENCE [LARGE SCALE GENOMIC DNA]</scope>
    <source>
        <strain evidence="4">JCM 17939</strain>
    </source>
</reference>
<feature type="compositionally biased region" description="Pro residues" evidence="1">
    <location>
        <begin position="17"/>
        <end position="29"/>
    </location>
</feature>
<feature type="compositionally biased region" description="Low complexity" evidence="1">
    <location>
        <begin position="105"/>
        <end position="118"/>
    </location>
</feature>
<feature type="compositionally biased region" description="Acidic residues" evidence="1">
    <location>
        <begin position="174"/>
        <end position="184"/>
    </location>
</feature>
<name>A0ABP8U120_9ACTN</name>